<proteinExistence type="predicted"/>
<sequence length="162" mass="18339">MRRVVESSWTKSKTCKGRKILIRATSTIDPHCLVSCKTKVSGEPVHKPAVDKGKPLLYSFPRIKKIMSQHHTETLVNKVKGFCDSNLNFSFGRNSHVQQVAPGRHPASARKIKTDKTSKIETWNERTLHQKGKLENVVKDMARMKLNILGFAEVRWTGADSM</sequence>
<protein>
    <submittedName>
        <fullName evidence="1">Craniofacial development protein 2-like</fullName>
    </submittedName>
</protein>
<gene>
    <name evidence="1" type="ORF">PoB_005848000</name>
</gene>
<dbReference type="AlphaFoldDB" id="A0AAV4CGK2"/>
<dbReference type="EMBL" id="BLXT01006508">
    <property type="protein sequence ID" value="GFO31975.1"/>
    <property type="molecule type" value="Genomic_DNA"/>
</dbReference>
<evidence type="ECO:0000313" key="2">
    <source>
        <dbReference type="Proteomes" id="UP000735302"/>
    </source>
</evidence>
<accession>A0AAV4CGK2</accession>
<name>A0AAV4CGK2_9GAST</name>
<keyword evidence="2" id="KW-1185">Reference proteome</keyword>
<dbReference type="Proteomes" id="UP000735302">
    <property type="component" value="Unassembled WGS sequence"/>
</dbReference>
<organism evidence="1 2">
    <name type="scientific">Plakobranchus ocellatus</name>
    <dbReference type="NCBI Taxonomy" id="259542"/>
    <lineage>
        <taxon>Eukaryota</taxon>
        <taxon>Metazoa</taxon>
        <taxon>Spiralia</taxon>
        <taxon>Lophotrochozoa</taxon>
        <taxon>Mollusca</taxon>
        <taxon>Gastropoda</taxon>
        <taxon>Heterobranchia</taxon>
        <taxon>Euthyneura</taxon>
        <taxon>Panpulmonata</taxon>
        <taxon>Sacoglossa</taxon>
        <taxon>Placobranchoidea</taxon>
        <taxon>Plakobranchidae</taxon>
        <taxon>Plakobranchus</taxon>
    </lineage>
</organism>
<evidence type="ECO:0000313" key="1">
    <source>
        <dbReference type="EMBL" id="GFO31975.1"/>
    </source>
</evidence>
<reference evidence="1 2" key="1">
    <citation type="journal article" date="2021" name="Elife">
        <title>Chloroplast acquisition without the gene transfer in kleptoplastic sea slugs, Plakobranchus ocellatus.</title>
        <authorList>
            <person name="Maeda T."/>
            <person name="Takahashi S."/>
            <person name="Yoshida T."/>
            <person name="Shimamura S."/>
            <person name="Takaki Y."/>
            <person name="Nagai Y."/>
            <person name="Toyoda A."/>
            <person name="Suzuki Y."/>
            <person name="Arimoto A."/>
            <person name="Ishii H."/>
            <person name="Satoh N."/>
            <person name="Nishiyama T."/>
            <person name="Hasebe M."/>
            <person name="Maruyama T."/>
            <person name="Minagawa J."/>
            <person name="Obokata J."/>
            <person name="Shigenobu S."/>
        </authorList>
    </citation>
    <scope>NUCLEOTIDE SEQUENCE [LARGE SCALE GENOMIC DNA]</scope>
</reference>
<comment type="caution">
    <text evidence="1">The sequence shown here is derived from an EMBL/GenBank/DDBJ whole genome shotgun (WGS) entry which is preliminary data.</text>
</comment>